<reference evidence="5 6" key="1">
    <citation type="submission" date="2020-08" db="EMBL/GenBank/DDBJ databases">
        <title>Genomic Encyclopedia of Type Strains, Phase IV (KMG-V): Genome sequencing to study the core and pangenomes of soil and plant-associated prokaryotes.</title>
        <authorList>
            <person name="Whitman W."/>
        </authorList>
    </citation>
    <scope>NUCLEOTIDE SEQUENCE [LARGE SCALE GENOMIC DNA]</scope>
    <source>
        <strain evidence="5 6">X5P2</strain>
    </source>
</reference>
<dbReference type="InterPro" id="IPR001765">
    <property type="entry name" value="Carbonic_anhydrase"/>
</dbReference>
<gene>
    <name evidence="5" type="ORF">HDF14_003974</name>
</gene>
<evidence type="ECO:0000256" key="1">
    <source>
        <dbReference type="ARBA" id="ARBA00006217"/>
    </source>
</evidence>
<feature type="binding site" evidence="4">
    <location>
        <position position="35"/>
    </location>
    <ligand>
        <name>Zn(2+)</name>
        <dbReference type="ChEBI" id="CHEBI:29105"/>
    </ligand>
</feature>
<keyword evidence="3 4" id="KW-0862">Zinc</keyword>
<sequence>MSLIEKALEANRSYAKIPNPARAERPAPKLAVVTCMDPRVSDLPAILGLQHANLDVIRTAGPAVTDDVLGELVASNRIIGTTEIMLLNHTGCGFTTFTDEELNTKLATSTGDSSPAPMRFFSFKDPIQHTREQIEKVRSHPWIAKEVPVRGFVLDMETGLLKEVEAVPRLSPE</sequence>
<evidence type="ECO:0000256" key="2">
    <source>
        <dbReference type="ARBA" id="ARBA00022723"/>
    </source>
</evidence>
<dbReference type="PANTHER" id="PTHR43175">
    <property type="entry name" value="CARBONIC ANHYDRASE"/>
    <property type="match status" value="1"/>
</dbReference>
<proteinExistence type="inferred from homology"/>
<comment type="similarity">
    <text evidence="1">Belongs to the beta-class carbonic anhydrase family.</text>
</comment>
<dbReference type="Pfam" id="PF00484">
    <property type="entry name" value="Pro_CA"/>
    <property type="match status" value="1"/>
</dbReference>
<dbReference type="RefSeq" id="WP_183979738.1">
    <property type="nucleotide sequence ID" value="NZ_JACHEB010000010.1"/>
</dbReference>
<keyword evidence="5" id="KW-0456">Lyase</keyword>
<dbReference type="CDD" id="cd03379">
    <property type="entry name" value="beta_CA_cladeD"/>
    <property type="match status" value="1"/>
</dbReference>
<dbReference type="InterPro" id="IPR036874">
    <property type="entry name" value="Carbonic_anhydrase_sf"/>
</dbReference>
<dbReference type="Gene3D" id="3.40.1050.10">
    <property type="entry name" value="Carbonic anhydrase"/>
    <property type="match status" value="1"/>
</dbReference>
<keyword evidence="2 4" id="KW-0479">Metal-binding</keyword>
<dbReference type="PANTHER" id="PTHR43175:SF3">
    <property type="entry name" value="CARBON DISULFIDE HYDROLASE"/>
    <property type="match status" value="1"/>
</dbReference>
<feature type="binding site" evidence="4">
    <location>
        <position position="89"/>
    </location>
    <ligand>
        <name>Zn(2+)</name>
        <dbReference type="ChEBI" id="CHEBI:29105"/>
    </ligand>
</feature>
<protein>
    <submittedName>
        <fullName evidence="5">Carbonic anhydrase</fullName>
        <ecNumber evidence="5">4.2.1.1</ecNumber>
    </submittedName>
</protein>
<evidence type="ECO:0000256" key="3">
    <source>
        <dbReference type="ARBA" id="ARBA00022833"/>
    </source>
</evidence>
<keyword evidence="6" id="KW-1185">Reference proteome</keyword>
<dbReference type="GO" id="GO:0004089">
    <property type="term" value="F:carbonate dehydratase activity"/>
    <property type="evidence" value="ECO:0007669"/>
    <property type="project" value="UniProtKB-EC"/>
</dbReference>
<dbReference type="Proteomes" id="UP000535182">
    <property type="component" value="Unassembled WGS sequence"/>
</dbReference>
<dbReference type="EC" id="4.2.1.1" evidence="5"/>
<evidence type="ECO:0000313" key="6">
    <source>
        <dbReference type="Proteomes" id="UP000535182"/>
    </source>
</evidence>
<feature type="binding site" evidence="4">
    <location>
        <position position="37"/>
    </location>
    <ligand>
        <name>Zn(2+)</name>
        <dbReference type="ChEBI" id="CHEBI:29105"/>
    </ligand>
</feature>
<dbReference type="SMART" id="SM00947">
    <property type="entry name" value="Pro_CA"/>
    <property type="match status" value="1"/>
</dbReference>
<evidence type="ECO:0000256" key="4">
    <source>
        <dbReference type="PIRSR" id="PIRSR601765-1"/>
    </source>
</evidence>
<comment type="cofactor">
    <cofactor evidence="4">
        <name>Zn(2+)</name>
        <dbReference type="ChEBI" id="CHEBI:29105"/>
    </cofactor>
    <text evidence="4">Binds 1 zinc ion per subunit.</text>
</comment>
<organism evidence="5 6">
    <name type="scientific">Tunturiibacter gelidiferens</name>
    <dbReference type="NCBI Taxonomy" id="3069689"/>
    <lineage>
        <taxon>Bacteria</taxon>
        <taxon>Pseudomonadati</taxon>
        <taxon>Acidobacteriota</taxon>
        <taxon>Terriglobia</taxon>
        <taxon>Terriglobales</taxon>
        <taxon>Acidobacteriaceae</taxon>
        <taxon>Tunturiibacter</taxon>
    </lineage>
</organism>
<dbReference type="SUPFAM" id="SSF53056">
    <property type="entry name" value="beta-carbonic anhydrase, cab"/>
    <property type="match status" value="1"/>
</dbReference>
<accession>A0A9X0U5B7</accession>
<dbReference type="EMBL" id="JACHEB010000010">
    <property type="protein sequence ID" value="MBB5330339.1"/>
    <property type="molecule type" value="Genomic_DNA"/>
</dbReference>
<feature type="binding site" evidence="4">
    <location>
        <position position="92"/>
    </location>
    <ligand>
        <name>Zn(2+)</name>
        <dbReference type="ChEBI" id="CHEBI:29105"/>
    </ligand>
</feature>
<name>A0A9X0U5B7_9BACT</name>
<comment type="caution">
    <text evidence="5">The sequence shown here is derived from an EMBL/GenBank/DDBJ whole genome shotgun (WGS) entry which is preliminary data.</text>
</comment>
<dbReference type="AlphaFoldDB" id="A0A9X0U5B7"/>
<dbReference type="GO" id="GO:0008270">
    <property type="term" value="F:zinc ion binding"/>
    <property type="evidence" value="ECO:0007669"/>
    <property type="project" value="InterPro"/>
</dbReference>
<evidence type="ECO:0000313" key="5">
    <source>
        <dbReference type="EMBL" id="MBB5330339.1"/>
    </source>
</evidence>